<evidence type="ECO:0000256" key="6">
    <source>
        <dbReference type="PROSITE-ProRule" id="PRU00169"/>
    </source>
</evidence>
<evidence type="ECO:0000313" key="10">
    <source>
        <dbReference type="EMBL" id="MFC3459024.1"/>
    </source>
</evidence>
<dbReference type="NCBIfam" id="TIGR00229">
    <property type="entry name" value="sensory_box"/>
    <property type="match status" value="1"/>
</dbReference>
<dbReference type="Gene3D" id="3.30.565.10">
    <property type="entry name" value="Histidine kinase-like ATPase, C-terminal domain"/>
    <property type="match status" value="1"/>
</dbReference>
<dbReference type="CDD" id="cd17580">
    <property type="entry name" value="REC_2_DhkD-like"/>
    <property type="match status" value="1"/>
</dbReference>
<feature type="domain" description="Histidine kinase" evidence="7">
    <location>
        <begin position="493"/>
        <end position="713"/>
    </location>
</feature>
<evidence type="ECO:0000256" key="4">
    <source>
        <dbReference type="ARBA" id="ARBA00022679"/>
    </source>
</evidence>
<protein>
    <recommendedName>
        <fullName evidence="2">histidine kinase</fullName>
        <ecNumber evidence="2">2.7.13.3</ecNumber>
    </recommendedName>
</protein>
<evidence type="ECO:0000256" key="5">
    <source>
        <dbReference type="ARBA" id="ARBA00022777"/>
    </source>
</evidence>
<dbReference type="InterPro" id="IPR011006">
    <property type="entry name" value="CheY-like_superfamily"/>
</dbReference>
<keyword evidence="3 6" id="KW-0597">Phosphoprotein</keyword>
<evidence type="ECO:0000256" key="3">
    <source>
        <dbReference type="ARBA" id="ARBA00022553"/>
    </source>
</evidence>
<dbReference type="InterPro" id="IPR003018">
    <property type="entry name" value="GAF"/>
</dbReference>
<organism evidence="10 11">
    <name type="scientific">Massilia haematophila</name>
    <dbReference type="NCBI Taxonomy" id="457923"/>
    <lineage>
        <taxon>Bacteria</taxon>
        <taxon>Pseudomonadati</taxon>
        <taxon>Pseudomonadota</taxon>
        <taxon>Betaproteobacteria</taxon>
        <taxon>Burkholderiales</taxon>
        <taxon>Oxalobacteraceae</taxon>
        <taxon>Telluria group</taxon>
        <taxon>Massilia</taxon>
    </lineage>
</organism>
<dbReference type="SMART" id="SM00065">
    <property type="entry name" value="GAF"/>
    <property type="match status" value="1"/>
</dbReference>
<sequence>MNHLPAHPSDPHAGDLAFASGGGEMGAVLRGLDWRASPLGPLAGWPQPLRTAVGIMLGSSQPMYVAWGPQLCLLYNDAYRQILGARARRPERILGQPFREVWADIWETVEPMLAAALRGEPFQVEDHPFVLQRNGYPEQMYASLSLSAVRDERGVIAGVFCACTETTAKVASQAERDAALAELAASKEKLEIAADAAQLGMFEFGMRTGEVVWSPRTREHYGLPPGVMPTVFTLNEALHPKDRVRVGARFQALLAPTGAALEEVYADEFRTVGRFDGRERWISVRGRMIRDAAGQALRLIGTTLDITERRRVEERLRLLDEIGEATRIAADPAAIMEEATRLLGEHLGVTRVAYADLEPDNDRFTIRHDWHEAGVASSVGVYSLDLFGSRATSNLRIGRTLLIDDVDAELSAGDGFEMFNRIGIKAIICCPLVKQGRLVAMMAVHQRHPRAWTEGEVALVEAVVERCWAHIERVRSTEALREADRRKSEFLATLAHELRNPLAPIRNGLELLRLAANKPETQANVRAMMERQVGHMVHLINDLLDIARVSSGKLVLKTEPVTLEAVVAGAVETSLPLVEAAGHALSVRLPEAPLPLEVDRVRISQVLSNLLSNAAKYTPRGGRIAVEARVEDGQAVIAVSDTGIGIGIGAESLPAVFDMFTQVARSIDRSRGGLGIGLALVRHLVQLHGGSVTAASPGPGLGSTFTVRLPLGTAPAPARDPAAAPAPAVPIRPLRVLVADDNVDAADTLRALLELGGHEVRVAHDGREAVELAGNMQPELVFLDIGMPRMGGYQAGRAIRGLPGLAAVPLVAVTGWGAQEDRRRSREAGFDAHLLKPAMPEQVAAILARAAVQG</sequence>
<dbReference type="Pfam" id="PF02518">
    <property type="entry name" value="HATPase_c"/>
    <property type="match status" value="1"/>
</dbReference>
<dbReference type="EMBL" id="JBHRVV010000001">
    <property type="protein sequence ID" value="MFC3459024.1"/>
    <property type="molecule type" value="Genomic_DNA"/>
</dbReference>
<dbReference type="PRINTS" id="PR00344">
    <property type="entry name" value="BCTRLSENSOR"/>
</dbReference>
<dbReference type="CDD" id="cd00130">
    <property type="entry name" value="PAS"/>
    <property type="match status" value="1"/>
</dbReference>
<dbReference type="Pfam" id="PF00512">
    <property type="entry name" value="HisKA"/>
    <property type="match status" value="1"/>
</dbReference>
<dbReference type="RefSeq" id="WP_379735523.1">
    <property type="nucleotide sequence ID" value="NZ_JBHRVV010000001.1"/>
</dbReference>
<feature type="modified residue" description="4-aspartylphosphate" evidence="6">
    <location>
        <position position="784"/>
    </location>
</feature>
<dbReference type="SMART" id="SM00388">
    <property type="entry name" value="HisKA"/>
    <property type="match status" value="1"/>
</dbReference>
<feature type="domain" description="PAC" evidence="9">
    <location>
        <begin position="265"/>
        <end position="318"/>
    </location>
</feature>
<dbReference type="CDD" id="cd00082">
    <property type="entry name" value="HisKA"/>
    <property type="match status" value="1"/>
</dbReference>
<dbReference type="EC" id="2.7.13.3" evidence="2"/>
<name>A0ABV7PIQ4_9BURK</name>
<dbReference type="PANTHER" id="PTHR43547:SF2">
    <property type="entry name" value="HYBRID SIGNAL TRANSDUCTION HISTIDINE KINASE C"/>
    <property type="match status" value="1"/>
</dbReference>
<gene>
    <name evidence="10" type="ORF">ACFOPH_12345</name>
</gene>
<dbReference type="PROSITE" id="PS50113">
    <property type="entry name" value="PAC"/>
    <property type="match status" value="1"/>
</dbReference>
<dbReference type="SUPFAM" id="SSF55874">
    <property type="entry name" value="ATPase domain of HSP90 chaperone/DNA topoisomerase II/histidine kinase"/>
    <property type="match status" value="1"/>
</dbReference>
<dbReference type="InterPro" id="IPR001789">
    <property type="entry name" value="Sig_transdc_resp-reg_receiver"/>
</dbReference>
<evidence type="ECO:0000256" key="2">
    <source>
        <dbReference type="ARBA" id="ARBA00012438"/>
    </source>
</evidence>
<evidence type="ECO:0000256" key="1">
    <source>
        <dbReference type="ARBA" id="ARBA00000085"/>
    </source>
</evidence>
<reference evidence="11" key="1">
    <citation type="journal article" date="2019" name="Int. J. Syst. Evol. Microbiol.">
        <title>The Global Catalogue of Microorganisms (GCM) 10K type strain sequencing project: providing services to taxonomists for standard genome sequencing and annotation.</title>
        <authorList>
            <consortium name="The Broad Institute Genomics Platform"/>
            <consortium name="The Broad Institute Genome Sequencing Center for Infectious Disease"/>
            <person name="Wu L."/>
            <person name="Ma J."/>
        </authorList>
    </citation>
    <scope>NUCLEOTIDE SEQUENCE [LARGE SCALE GENOMIC DNA]</scope>
    <source>
        <strain evidence="11">CCM 7480</strain>
    </source>
</reference>
<dbReference type="InterPro" id="IPR036890">
    <property type="entry name" value="HATPase_C_sf"/>
</dbReference>
<dbReference type="Gene3D" id="3.30.450.40">
    <property type="match status" value="1"/>
</dbReference>
<dbReference type="GO" id="GO:0005524">
    <property type="term" value="F:ATP binding"/>
    <property type="evidence" value="ECO:0007669"/>
    <property type="project" value="UniProtKB-KW"/>
</dbReference>
<dbReference type="SUPFAM" id="SSF52172">
    <property type="entry name" value="CheY-like"/>
    <property type="match status" value="1"/>
</dbReference>
<dbReference type="Gene3D" id="3.40.50.2300">
    <property type="match status" value="1"/>
</dbReference>
<keyword evidence="4" id="KW-0808">Transferase</keyword>
<dbReference type="InterPro" id="IPR013656">
    <property type="entry name" value="PAS_4"/>
</dbReference>
<evidence type="ECO:0000259" key="8">
    <source>
        <dbReference type="PROSITE" id="PS50110"/>
    </source>
</evidence>
<evidence type="ECO:0000259" key="9">
    <source>
        <dbReference type="PROSITE" id="PS50113"/>
    </source>
</evidence>
<dbReference type="PROSITE" id="PS50110">
    <property type="entry name" value="RESPONSE_REGULATORY"/>
    <property type="match status" value="1"/>
</dbReference>
<dbReference type="SMART" id="SM00448">
    <property type="entry name" value="REC"/>
    <property type="match status" value="1"/>
</dbReference>
<dbReference type="Pfam" id="PF08448">
    <property type="entry name" value="PAS_4"/>
    <property type="match status" value="1"/>
</dbReference>
<dbReference type="SUPFAM" id="SSF55781">
    <property type="entry name" value="GAF domain-like"/>
    <property type="match status" value="1"/>
</dbReference>
<feature type="domain" description="Response regulatory" evidence="8">
    <location>
        <begin position="735"/>
        <end position="851"/>
    </location>
</feature>
<dbReference type="PANTHER" id="PTHR43547">
    <property type="entry name" value="TWO-COMPONENT HISTIDINE KINASE"/>
    <property type="match status" value="1"/>
</dbReference>
<dbReference type="InterPro" id="IPR000014">
    <property type="entry name" value="PAS"/>
</dbReference>
<dbReference type="Gene3D" id="3.30.450.20">
    <property type="entry name" value="PAS domain"/>
    <property type="match status" value="2"/>
</dbReference>
<comment type="caution">
    <text evidence="10">The sequence shown here is derived from an EMBL/GenBank/DDBJ whole genome shotgun (WGS) entry which is preliminary data.</text>
</comment>
<dbReference type="InterPro" id="IPR036097">
    <property type="entry name" value="HisK_dim/P_sf"/>
</dbReference>
<dbReference type="InterPro" id="IPR029016">
    <property type="entry name" value="GAF-like_dom_sf"/>
</dbReference>
<dbReference type="Gene3D" id="2.10.70.100">
    <property type="match status" value="1"/>
</dbReference>
<dbReference type="PROSITE" id="PS50109">
    <property type="entry name" value="HIS_KIN"/>
    <property type="match status" value="1"/>
</dbReference>
<dbReference type="Pfam" id="PF00072">
    <property type="entry name" value="Response_reg"/>
    <property type="match status" value="1"/>
</dbReference>
<dbReference type="Pfam" id="PF01590">
    <property type="entry name" value="GAF"/>
    <property type="match status" value="1"/>
</dbReference>
<dbReference type="Gene3D" id="1.10.287.130">
    <property type="match status" value="1"/>
</dbReference>
<keyword evidence="5" id="KW-0418">Kinase</keyword>
<dbReference type="InterPro" id="IPR013655">
    <property type="entry name" value="PAS_fold_3"/>
</dbReference>
<dbReference type="Pfam" id="PF08447">
    <property type="entry name" value="PAS_3"/>
    <property type="match status" value="1"/>
</dbReference>
<evidence type="ECO:0000313" key="11">
    <source>
        <dbReference type="Proteomes" id="UP001595665"/>
    </source>
</evidence>
<dbReference type="SUPFAM" id="SSF47384">
    <property type="entry name" value="Homodimeric domain of signal transducing histidine kinase"/>
    <property type="match status" value="1"/>
</dbReference>
<dbReference type="SMART" id="SM00387">
    <property type="entry name" value="HATPase_c"/>
    <property type="match status" value="1"/>
</dbReference>
<keyword evidence="10" id="KW-0547">Nucleotide-binding</keyword>
<dbReference type="InterPro" id="IPR003594">
    <property type="entry name" value="HATPase_dom"/>
</dbReference>
<keyword evidence="11" id="KW-1185">Reference proteome</keyword>
<accession>A0ABV7PIQ4</accession>
<dbReference type="InterPro" id="IPR005467">
    <property type="entry name" value="His_kinase_dom"/>
</dbReference>
<keyword evidence="10" id="KW-0067">ATP-binding</keyword>
<comment type="catalytic activity">
    <reaction evidence="1">
        <text>ATP + protein L-histidine = ADP + protein N-phospho-L-histidine.</text>
        <dbReference type="EC" id="2.7.13.3"/>
    </reaction>
</comment>
<dbReference type="SUPFAM" id="SSF55785">
    <property type="entry name" value="PYP-like sensor domain (PAS domain)"/>
    <property type="match status" value="2"/>
</dbReference>
<dbReference type="SMART" id="SM00091">
    <property type="entry name" value="PAS"/>
    <property type="match status" value="2"/>
</dbReference>
<evidence type="ECO:0000259" key="7">
    <source>
        <dbReference type="PROSITE" id="PS50109"/>
    </source>
</evidence>
<dbReference type="InterPro" id="IPR003661">
    <property type="entry name" value="HisK_dim/P_dom"/>
</dbReference>
<dbReference type="InterPro" id="IPR000700">
    <property type="entry name" value="PAS-assoc_C"/>
</dbReference>
<proteinExistence type="predicted"/>
<dbReference type="InterPro" id="IPR004358">
    <property type="entry name" value="Sig_transdc_His_kin-like_C"/>
</dbReference>
<dbReference type="Proteomes" id="UP001595665">
    <property type="component" value="Unassembled WGS sequence"/>
</dbReference>
<dbReference type="InterPro" id="IPR035965">
    <property type="entry name" value="PAS-like_dom_sf"/>
</dbReference>